<sequence length="99" mass="10906">MTPIKACLTQQTKFQRRIEMNQGSTPMPCLDECWREGFMAGELFIKQCPYSGNSLEARHWRNGWLEGAAKCVGLDYHSTPVILDPSPFAGQSLGATAAG</sequence>
<dbReference type="RefSeq" id="WP_322468188.1">
    <property type="nucleotide sequence ID" value="NZ_JAXOJX010000086.1"/>
</dbReference>
<dbReference type="Proteomes" id="UP001293718">
    <property type="component" value="Unassembled WGS sequence"/>
</dbReference>
<proteinExistence type="predicted"/>
<comment type="caution">
    <text evidence="1">The sequence shown here is derived from an EMBL/GenBank/DDBJ whole genome shotgun (WGS) entry which is preliminary data.</text>
</comment>
<dbReference type="EMBL" id="JAXOJX010000086">
    <property type="protein sequence ID" value="MDZ5460873.1"/>
    <property type="molecule type" value="Genomic_DNA"/>
</dbReference>
<evidence type="ECO:0000313" key="2">
    <source>
        <dbReference type="Proteomes" id="UP001293718"/>
    </source>
</evidence>
<keyword evidence="2" id="KW-1185">Reference proteome</keyword>
<name>A0ABU5IPP1_9BURK</name>
<evidence type="ECO:0008006" key="3">
    <source>
        <dbReference type="Google" id="ProtNLM"/>
    </source>
</evidence>
<protein>
    <recommendedName>
        <fullName evidence="3">Ribosome modulation factor</fullName>
    </recommendedName>
</protein>
<reference evidence="1 2" key="1">
    <citation type="submission" date="2023-11" db="EMBL/GenBank/DDBJ databases">
        <title>Draft genome of Azohydromonas lata strain H1 (DSM1123), a polyhydroxyalkanoate producer.</title>
        <authorList>
            <person name="Traversa D."/>
            <person name="D'Addabbo P."/>
            <person name="Pazzani C."/>
            <person name="Manzari C."/>
            <person name="Chiara M."/>
            <person name="Scrascia M."/>
        </authorList>
    </citation>
    <scope>NUCLEOTIDE SEQUENCE [LARGE SCALE GENOMIC DNA]</scope>
    <source>
        <strain evidence="1 2">H1</strain>
    </source>
</reference>
<gene>
    <name evidence="1" type="ORF">SM757_30280</name>
</gene>
<accession>A0ABU5IPP1</accession>
<organism evidence="1 2">
    <name type="scientific">Azohydromonas lata</name>
    <dbReference type="NCBI Taxonomy" id="45677"/>
    <lineage>
        <taxon>Bacteria</taxon>
        <taxon>Pseudomonadati</taxon>
        <taxon>Pseudomonadota</taxon>
        <taxon>Betaproteobacteria</taxon>
        <taxon>Burkholderiales</taxon>
        <taxon>Sphaerotilaceae</taxon>
        <taxon>Azohydromonas</taxon>
    </lineage>
</organism>
<evidence type="ECO:0000313" key="1">
    <source>
        <dbReference type="EMBL" id="MDZ5460873.1"/>
    </source>
</evidence>